<dbReference type="InterPro" id="IPR015500">
    <property type="entry name" value="Peptidase_S8_subtilisin-rel"/>
</dbReference>
<dbReference type="InterPro" id="IPR023827">
    <property type="entry name" value="Peptidase_S8_Asp-AS"/>
</dbReference>
<dbReference type="PRINTS" id="PR00723">
    <property type="entry name" value="SUBTILISIN"/>
</dbReference>
<dbReference type="EMBL" id="PNGT01000002">
    <property type="protein sequence ID" value="PMC52919.1"/>
    <property type="molecule type" value="Genomic_DNA"/>
</dbReference>
<accession>A0A2N6SGC8</accession>
<feature type="active site" description="Charge relay system" evidence="5">
    <location>
        <position position="67"/>
    </location>
</feature>
<keyword evidence="3 5" id="KW-0378">Hydrolase</keyword>
<dbReference type="OrthoDB" id="9798386at2"/>
<keyword evidence="2 5" id="KW-0645">Protease</keyword>
<evidence type="ECO:0000259" key="6">
    <source>
        <dbReference type="Pfam" id="PF00082"/>
    </source>
</evidence>
<feature type="active site" description="Charge relay system" evidence="5">
    <location>
        <position position="33"/>
    </location>
</feature>
<dbReference type="AlphaFoldDB" id="A0A2N6SGC8"/>
<dbReference type="GO" id="GO:0004252">
    <property type="term" value="F:serine-type endopeptidase activity"/>
    <property type="evidence" value="ECO:0007669"/>
    <property type="project" value="UniProtKB-UniRule"/>
</dbReference>
<dbReference type="STRING" id="84135.GCA_001052115_00732"/>
<evidence type="ECO:0000256" key="2">
    <source>
        <dbReference type="ARBA" id="ARBA00022670"/>
    </source>
</evidence>
<dbReference type="Gene3D" id="3.40.50.200">
    <property type="entry name" value="Peptidase S8/S53 domain"/>
    <property type="match status" value="1"/>
</dbReference>
<sequence length="304" mass="33743">MNKIYSNSFMWAYKRVMPKRITTSKEIKIAVIDSGVDNEHPEIKNNVLQGRDYLGDNTHGLIDTFGHGTQVSGVILILNRNVKIIPYKVMKEFNDGISLNIIKAIYDAIEDGAKIINISLGSYKNPNIKEEKYIIDMYIKAIQYAKENNVIIVASAGNEGNDLSKFDKIHVPGGLEGVVSVGASTRNGNLANYSNYGLINIVAPAGNYEYDNNRKIINVEEMVFTYTSNTSPFNVIGYMGGLTRGYTFSFGTSIATPFVTAALSVIIGNNYNITTGEALRVLYNNAESTCSDERLNEYKEVRIR</sequence>
<comment type="caution">
    <text evidence="7">The sequence shown here is derived from an EMBL/GenBank/DDBJ whole genome shotgun (WGS) entry which is preliminary data.</text>
</comment>
<comment type="similarity">
    <text evidence="1 5">Belongs to the peptidase S8 family.</text>
</comment>
<dbReference type="InterPro" id="IPR050131">
    <property type="entry name" value="Peptidase_S8_subtilisin-like"/>
</dbReference>
<keyword evidence="4 5" id="KW-0720">Serine protease</keyword>
<dbReference type="PANTHER" id="PTHR43806:SF11">
    <property type="entry name" value="CEREVISIN-RELATED"/>
    <property type="match status" value="1"/>
</dbReference>
<reference evidence="7 8" key="1">
    <citation type="submission" date="2017-09" db="EMBL/GenBank/DDBJ databases">
        <title>Bacterial strain isolated from the female urinary microbiota.</title>
        <authorList>
            <person name="Thomas-White K."/>
            <person name="Kumar N."/>
            <person name="Forster S."/>
            <person name="Putonti C."/>
            <person name="Lawley T."/>
            <person name="Wolfe A.J."/>
        </authorList>
    </citation>
    <scope>NUCLEOTIDE SEQUENCE [LARGE SCALE GENOMIC DNA]</scope>
    <source>
        <strain evidence="7 8">UMB0186</strain>
    </source>
</reference>
<dbReference type="Pfam" id="PF00082">
    <property type="entry name" value="Peptidase_S8"/>
    <property type="match status" value="1"/>
</dbReference>
<dbReference type="InterPro" id="IPR000209">
    <property type="entry name" value="Peptidase_S8/S53_dom"/>
</dbReference>
<dbReference type="RefSeq" id="WP_065378372.1">
    <property type="nucleotide sequence ID" value="NZ_CAUTAO010000001.1"/>
</dbReference>
<evidence type="ECO:0000256" key="5">
    <source>
        <dbReference type="PROSITE-ProRule" id="PRU01240"/>
    </source>
</evidence>
<dbReference type="PROSITE" id="PS00136">
    <property type="entry name" value="SUBTILASE_ASP"/>
    <property type="match status" value="1"/>
</dbReference>
<dbReference type="PANTHER" id="PTHR43806">
    <property type="entry name" value="PEPTIDASE S8"/>
    <property type="match status" value="1"/>
</dbReference>
<evidence type="ECO:0000256" key="3">
    <source>
        <dbReference type="ARBA" id="ARBA00022801"/>
    </source>
</evidence>
<dbReference type="PROSITE" id="PS51892">
    <property type="entry name" value="SUBTILASE"/>
    <property type="match status" value="1"/>
</dbReference>
<name>A0A2N6SGC8_9BACL</name>
<gene>
    <name evidence="7" type="ORF">CJ218_03235</name>
</gene>
<evidence type="ECO:0000313" key="7">
    <source>
        <dbReference type="EMBL" id="PMC52919.1"/>
    </source>
</evidence>
<organism evidence="7 8">
    <name type="scientific">Gemella sanguinis</name>
    <dbReference type="NCBI Taxonomy" id="84135"/>
    <lineage>
        <taxon>Bacteria</taxon>
        <taxon>Bacillati</taxon>
        <taxon>Bacillota</taxon>
        <taxon>Bacilli</taxon>
        <taxon>Bacillales</taxon>
        <taxon>Gemellaceae</taxon>
        <taxon>Gemella</taxon>
    </lineage>
</organism>
<dbReference type="Proteomes" id="UP000235670">
    <property type="component" value="Unassembled WGS sequence"/>
</dbReference>
<dbReference type="InterPro" id="IPR036852">
    <property type="entry name" value="Peptidase_S8/S53_dom_sf"/>
</dbReference>
<feature type="active site" description="Charge relay system" evidence="5">
    <location>
        <position position="253"/>
    </location>
</feature>
<feature type="domain" description="Peptidase S8/S53" evidence="6">
    <location>
        <begin position="25"/>
        <end position="287"/>
    </location>
</feature>
<evidence type="ECO:0000256" key="4">
    <source>
        <dbReference type="ARBA" id="ARBA00022825"/>
    </source>
</evidence>
<dbReference type="SUPFAM" id="SSF52743">
    <property type="entry name" value="Subtilisin-like"/>
    <property type="match status" value="1"/>
</dbReference>
<dbReference type="GO" id="GO:0006508">
    <property type="term" value="P:proteolysis"/>
    <property type="evidence" value="ECO:0007669"/>
    <property type="project" value="UniProtKB-KW"/>
</dbReference>
<evidence type="ECO:0000256" key="1">
    <source>
        <dbReference type="ARBA" id="ARBA00011073"/>
    </source>
</evidence>
<protein>
    <submittedName>
        <fullName evidence="7">Hemolysin activation protein HecB</fullName>
    </submittedName>
</protein>
<proteinExistence type="inferred from homology"/>
<evidence type="ECO:0000313" key="8">
    <source>
        <dbReference type="Proteomes" id="UP000235670"/>
    </source>
</evidence>